<evidence type="ECO:0000256" key="1">
    <source>
        <dbReference type="SAM" id="MobiDB-lite"/>
    </source>
</evidence>
<proteinExistence type="predicted"/>
<gene>
    <name evidence="2" type="ORF">ALC60_08342</name>
</gene>
<reference evidence="2 3" key="1">
    <citation type="submission" date="2015-09" db="EMBL/GenBank/DDBJ databases">
        <title>Trachymyrmex zeteki WGS genome.</title>
        <authorList>
            <person name="Nygaard S."/>
            <person name="Hu H."/>
            <person name="Boomsma J."/>
            <person name="Zhang G."/>
        </authorList>
    </citation>
    <scope>NUCLEOTIDE SEQUENCE [LARGE SCALE GENOMIC DNA]</scope>
    <source>
        <strain evidence="2">Tzet28-1</strain>
        <tissue evidence="2">Whole body</tissue>
    </source>
</reference>
<evidence type="ECO:0000313" key="2">
    <source>
        <dbReference type="EMBL" id="KYQ52482.1"/>
    </source>
</evidence>
<dbReference type="Proteomes" id="UP000075809">
    <property type="component" value="Unassembled WGS sequence"/>
</dbReference>
<dbReference type="AlphaFoldDB" id="A0A151WX51"/>
<protein>
    <submittedName>
        <fullName evidence="2">Uncharacterized protein</fullName>
    </submittedName>
</protein>
<accession>A0A151WX51</accession>
<keyword evidence="3" id="KW-1185">Reference proteome</keyword>
<sequence length="76" mass="8171">MALPLINQPALGGIKDLMVARGPKERSRYVGHVAQGPSILPGPPRDIPAPRWTSRCPTNSSRGHQRTAPPSEFSSC</sequence>
<dbReference type="EMBL" id="KQ982668">
    <property type="protein sequence ID" value="KYQ52482.1"/>
    <property type="molecule type" value="Genomic_DNA"/>
</dbReference>
<organism evidence="2 3">
    <name type="scientific">Mycetomoellerius zeteki</name>
    <dbReference type="NCBI Taxonomy" id="64791"/>
    <lineage>
        <taxon>Eukaryota</taxon>
        <taxon>Metazoa</taxon>
        <taxon>Ecdysozoa</taxon>
        <taxon>Arthropoda</taxon>
        <taxon>Hexapoda</taxon>
        <taxon>Insecta</taxon>
        <taxon>Pterygota</taxon>
        <taxon>Neoptera</taxon>
        <taxon>Endopterygota</taxon>
        <taxon>Hymenoptera</taxon>
        <taxon>Apocrita</taxon>
        <taxon>Aculeata</taxon>
        <taxon>Formicoidea</taxon>
        <taxon>Formicidae</taxon>
        <taxon>Myrmicinae</taxon>
        <taxon>Mycetomoellerius</taxon>
    </lineage>
</organism>
<feature type="region of interest" description="Disordered" evidence="1">
    <location>
        <begin position="33"/>
        <end position="76"/>
    </location>
</feature>
<evidence type="ECO:0000313" key="3">
    <source>
        <dbReference type="Proteomes" id="UP000075809"/>
    </source>
</evidence>
<name>A0A151WX51_9HYME</name>